<organism evidence="2 3">
    <name type="scientific">Variovorax soli</name>
    <dbReference type="NCBI Taxonomy" id="376815"/>
    <lineage>
        <taxon>Bacteria</taxon>
        <taxon>Pseudomonadati</taxon>
        <taxon>Pseudomonadota</taxon>
        <taxon>Betaproteobacteria</taxon>
        <taxon>Burkholderiales</taxon>
        <taxon>Comamonadaceae</taxon>
        <taxon>Variovorax</taxon>
    </lineage>
</organism>
<evidence type="ECO:0000313" key="3">
    <source>
        <dbReference type="Proteomes" id="UP001184230"/>
    </source>
</evidence>
<reference evidence="2 3" key="1">
    <citation type="submission" date="2023-07" db="EMBL/GenBank/DDBJ databases">
        <title>Sorghum-associated microbial communities from plants grown in Nebraska, USA.</title>
        <authorList>
            <person name="Schachtman D."/>
        </authorList>
    </citation>
    <scope>NUCLEOTIDE SEQUENCE [LARGE SCALE GENOMIC DNA]</scope>
    <source>
        <strain evidence="2 3">DS1781</strain>
    </source>
</reference>
<accession>A0ABU1NJG2</accession>
<dbReference type="EMBL" id="JAVDRF010000011">
    <property type="protein sequence ID" value="MDR6538589.1"/>
    <property type="molecule type" value="Genomic_DNA"/>
</dbReference>
<gene>
    <name evidence="2" type="ORF">J2739_004382</name>
</gene>
<name>A0ABU1NJG2_9BURK</name>
<dbReference type="Proteomes" id="UP001184230">
    <property type="component" value="Unassembled WGS sequence"/>
</dbReference>
<comment type="caution">
    <text evidence="2">The sequence shown here is derived from an EMBL/GenBank/DDBJ whole genome shotgun (WGS) entry which is preliminary data.</text>
</comment>
<protein>
    <submittedName>
        <fullName evidence="2">Uncharacterized protein</fullName>
    </submittedName>
</protein>
<feature type="region of interest" description="Disordered" evidence="1">
    <location>
        <begin position="1"/>
        <end position="23"/>
    </location>
</feature>
<evidence type="ECO:0000313" key="2">
    <source>
        <dbReference type="EMBL" id="MDR6538589.1"/>
    </source>
</evidence>
<proteinExistence type="predicted"/>
<keyword evidence="3" id="KW-1185">Reference proteome</keyword>
<sequence length="122" mass="13432">MSAASFEARGGGAAAQQHEAQSQSLRLLEQQRGRIVVRAWLEQVVMVRRRGATRAQQFHQADARGHPQPRFVEAAPIGEGHGLQPGAERGVDAGRHPLQQRLEQMMVGIDPARIDDAVRLSR</sequence>
<evidence type="ECO:0000256" key="1">
    <source>
        <dbReference type="SAM" id="MobiDB-lite"/>
    </source>
</evidence>
<feature type="compositionally biased region" description="Low complexity" evidence="1">
    <location>
        <begin position="14"/>
        <end position="23"/>
    </location>
</feature>